<dbReference type="PANTHER" id="PTHR44137">
    <property type="entry name" value="BNAC03G44070D PROTEIN"/>
    <property type="match status" value="1"/>
</dbReference>
<reference evidence="3 4" key="1">
    <citation type="journal article" date="2019" name="Plant Biotechnol. J.">
        <title>The red bayberry genome and genetic basis of sex determination.</title>
        <authorList>
            <person name="Jia H.M."/>
            <person name="Jia H.J."/>
            <person name="Cai Q.L."/>
            <person name="Wang Y."/>
            <person name="Zhao H.B."/>
            <person name="Yang W.F."/>
            <person name="Wang G.Y."/>
            <person name="Li Y.H."/>
            <person name="Zhan D.L."/>
            <person name="Shen Y.T."/>
            <person name="Niu Q.F."/>
            <person name="Chang L."/>
            <person name="Qiu J."/>
            <person name="Zhao L."/>
            <person name="Xie H.B."/>
            <person name="Fu W.Y."/>
            <person name="Jin J."/>
            <person name="Li X.W."/>
            <person name="Jiao Y."/>
            <person name="Zhou C.C."/>
            <person name="Tu T."/>
            <person name="Chai C.Y."/>
            <person name="Gao J.L."/>
            <person name="Fan L.J."/>
            <person name="van de Weg E."/>
            <person name="Wang J.Y."/>
            <person name="Gao Z.S."/>
        </authorList>
    </citation>
    <scope>NUCLEOTIDE SEQUENCE [LARGE SCALE GENOMIC DNA]</scope>
    <source>
        <tissue evidence="3">Leaves</tissue>
    </source>
</reference>
<feature type="compositionally biased region" description="Basic and acidic residues" evidence="1">
    <location>
        <begin position="784"/>
        <end position="803"/>
    </location>
</feature>
<evidence type="ECO:0000313" key="4">
    <source>
        <dbReference type="Proteomes" id="UP000516437"/>
    </source>
</evidence>
<dbReference type="InterPro" id="IPR001623">
    <property type="entry name" value="DnaJ_domain"/>
</dbReference>
<dbReference type="PROSITE" id="PS50076">
    <property type="entry name" value="DNAJ_2"/>
    <property type="match status" value="1"/>
</dbReference>
<dbReference type="Gene3D" id="1.10.287.110">
    <property type="entry name" value="DnaJ domain"/>
    <property type="match status" value="1"/>
</dbReference>
<evidence type="ECO:0000259" key="2">
    <source>
        <dbReference type="PROSITE" id="PS50076"/>
    </source>
</evidence>
<feature type="region of interest" description="Disordered" evidence="1">
    <location>
        <begin position="156"/>
        <end position="182"/>
    </location>
</feature>
<dbReference type="PRINTS" id="PR00625">
    <property type="entry name" value="JDOMAIN"/>
</dbReference>
<feature type="compositionally biased region" description="Polar residues" evidence="1">
    <location>
        <begin position="322"/>
        <end position="332"/>
    </location>
</feature>
<dbReference type="Pfam" id="PF23551">
    <property type="entry name" value="Zn_ribbon_20"/>
    <property type="match status" value="2"/>
</dbReference>
<proteinExistence type="predicted"/>
<dbReference type="Proteomes" id="UP000516437">
    <property type="component" value="Chromosome 4"/>
</dbReference>
<protein>
    <recommendedName>
        <fullName evidence="2">J domain-containing protein</fullName>
    </recommendedName>
</protein>
<accession>A0A6A1W3T1</accession>
<feature type="compositionally biased region" description="Basic and acidic residues" evidence="1">
    <location>
        <begin position="841"/>
        <end position="851"/>
    </location>
</feature>
<dbReference type="Pfam" id="PF00226">
    <property type="entry name" value="DnaJ"/>
    <property type="match status" value="1"/>
</dbReference>
<feature type="region of interest" description="Disordered" evidence="1">
    <location>
        <begin position="766"/>
        <end position="851"/>
    </location>
</feature>
<dbReference type="PROSITE" id="PS00636">
    <property type="entry name" value="DNAJ_1"/>
    <property type="match status" value="1"/>
</dbReference>
<dbReference type="PANTHER" id="PTHR44137:SF51">
    <property type="entry name" value="MOLECULAR CHAPERONE HSP40_DNAJ FAMILY PROTEIN"/>
    <property type="match status" value="1"/>
</dbReference>
<comment type="caution">
    <text evidence="3">The sequence shown here is derived from an EMBL/GenBank/DDBJ whole genome shotgun (WGS) entry which is preliminary data.</text>
</comment>
<dbReference type="AlphaFoldDB" id="A0A6A1W3T1"/>
<dbReference type="InterPro" id="IPR024593">
    <property type="entry name" value="DUF3444"/>
</dbReference>
<evidence type="ECO:0000256" key="1">
    <source>
        <dbReference type="SAM" id="MobiDB-lite"/>
    </source>
</evidence>
<dbReference type="InterPro" id="IPR036869">
    <property type="entry name" value="J_dom_sf"/>
</dbReference>
<dbReference type="EMBL" id="RXIC02000022">
    <property type="protein sequence ID" value="KAB1217470.1"/>
    <property type="molecule type" value="Genomic_DNA"/>
</dbReference>
<dbReference type="SUPFAM" id="SSF46565">
    <property type="entry name" value="Chaperone J-domain"/>
    <property type="match status" value="1"/>
</dbReference>
<feature type="region of interest" description="Disordered" evidence="1">
    <location>
        <begin position="662"/>
        <end position="685"/>
    </location>
</feature>
<gene>
    <name evidence="3" type="ORF">CJ030_MR4G008728</name>
</gene>
<dbReference type="SMART" id="SM00271">
    <property type="entry name" value="DnaJ"/>
    <property type="match status" value="1"/>
</dbReference>
<dbReference type="InterPro" id="IPR056988">
    <property type="entry name" value="Zn_ribbon_pln"/>
</dbReference>
<feature type="compositionally biased region" description="Polar residues" evidence="1">
    <location>
        <begin position="664"/>
        <end position="674"/>
    </location>
</feature>
<dbReference type="Pfam" id="PF11926">
    <property type="entry name" value="DUF3444"/>
    <property type="match status" value="1"/>
</dbReference>
<organism evidence="3 4">
    <name type="scientific">Morella rubra</name>
    <name type="common">Chinese bayberry</name>
    <dbReference type="NCBI Taxonomy" id="262757"/>
    <lineage>
        <taxon>Eukaryota</taxon>
        <taxon>Viridiplantae</taxon>
        <taxon>Streptophyta</taxon>
        <taxon>Embryophyta</taxon>
        <taxon>Tracheophyta</taxon>
        <taxon>Spermatophyta</taxon>
        <taxon>Magnoliopsida</taxon>
        <taxon>eudicotyledons</taxon>
        <taxon>Gunneridae</taxon>
        <taxon>Pentapetalae</taxon>
        <taxon>rosids</taxon>
        <taxon>fabids</taxon>
        <taxon>Fagales</taxon>
        <taxon>Myricaceae</taxon>
        <taxon>Morella</taxon>
    </lineage>
</organism>
<feature type="compositionally biased region" description="Low complexity" evidence="1">
    <location>
        <begin position="766"/>
        <end position="775"/>
    </location>
</feature>
<name>A0A6A1W3T1_9ROSI</name>
<dbReference type="CDD" id="cd06257">
    <property type="entry name" value="DnaJ"/>
    <property type="match status" value="1"/>
</dbReference>
<feature type="domain" description="J" evidence="2">
    <location>
        <begin position="66"/>
        <end position="130"/>
    </location>
</feature>
<feature type="region of interest" description="Disordered" evidence="1">
    <location>
        <begin position="320"/>
        <end position="343"/>
    </location>
</feature>
<keyword evidence="4" id="KW-1185">Reference proteome</keyword>
<dbReference type="InterPro" id="IPR018253">
    <property type="entry name" value="DnaJ_domain_CS"/>
</dbReference>
<evidence type="ECO:0000313" key="3">
    <source>
        <dbReference type="EMBL" id="KAB1217470.1"/>
    </source>
</evidence>
<sequence>MECNKDEAIRAKVIAEQKFEEMDISGAKRYALKAQNLYPGLDGLPQFLATLDVYISAERRINGEVDWYRILGVEPFADDDTIRKHYRKLALILHPDKNKSVGADGAFKILSEAWSLLSDKAKRILYNQKRNLRHVYEKVPHGGISSPAVQNGFNNFLNRNNLNSTDQKSATHPRPARAPEPSKPTFWTACNSCKMQFEYLRNYLNYNLVCPACHKPFMALEMPPPAPFTCNSSSTSGNSYMPQQNFGPQTMLKNCFAPGKIPTSATNVAPAGFSAPVSSKQTFQSASRQLKRGHEDAAAAAMREKAYQGITRTTMEAGAVFESSNPGSSSVQKGDRPKKKRRVDRYRVDNKGTKMANQMAMDKEIGVESASGLQKGSFETGRTNAARNHRAFLARDISQLEMRNMLMEKAKKVICKKLNEWSTASMSKSSNKSLTPEEEVEGKDMGEKNIKAEKRMRCHPNISNRKNGMSFYTTWWKCLKNEGDQKSATHPRPARAPEPSKPTFWTACNSCKMQFEYLRNYLNYNLVCPACHKPFMALEMPPPAPFTCNSSSTSGNSYMPQQNFGPQTMLKNCFAPGKIPTSATNVAPAGFSAPVSSKQTFQSGAFSKLGVPRSASSAAQATCVFQPASRQLKRGHEDAAAAAMREKAYQGITRTTMEAGAVFESSNPGSSSVQKGDRPKKKRRVDRYRVDNKGTKMANQMAMDKEIGVESASGLQKGSFETGRTNAARNHRAFLARDISQLEMRNMLMEKAKKVICKKLNEWSTASMSKSSNKSLTPEEEVEGKDMGEKKPAVNGVKAEKRRTMVHTKNTLDGKKSSPANSGVDSDTKGADPMSMSVPDPDFHDFDKDRTENSFGDNQVWAAYDNDDGMPRYYAMIHSVISRKPLKMRISWLNSKSNDELAPLNWIGSGFYKTSGEFRIGKYEINRSLNSFSHIAKWMKGTRGAIQIYPMKGCVWALYRNWSPEWNELTPDEVIHKYDMVEVLEDYNEEQGVTVVPLVKVVGFRAVFRRNLDPNKIRKIPRAELFRFSHQVPSFLLTGQEGPDAPKGCWELDPAATPLELLHVVTDAQKQEMVDAAESVMEKHLLGHMGKPKEEERVEIGKTTEEKILAKDIGKKDVAQVTMKGKETKREKILVYNRRRLREEKMQELTK</sequence>
<dbReference type="OrthoDB" id="66964at2759"/>
<feature type="region of interest" description="Disordered" evidence="1">
    <location>
        <begin position="425"/>
        <end position="444"/>
    </location>
</feature>